<evidence type="ECO:0000313" key="13">
    <source>
        <dbReference type="Proteomes" id="UP001589608"/>
    </source>
</evidence>
<comment type="catalytic activity">
    <reaction evidence="1">
        <text>Eliminative cleavage of (1-&gt;4)-alpha-D-galacturonan to give oligosaccharides with 4-deoxy-alpha-D-galact-4-enuronosyl groups at their non-reducing ends.</text>
        <dbReference type="EC" id="4.2.2.2"/>
    </reaction>
</comment>
<dbReference type="PANTHER" id="PTHR33407">
    <property type="entry name" value="PECTATE LYASE F-RELATED"/>
    <property type="match status" value="1"/>
</dbReference>
<dbReference type="RefSeq" id="WP_223095206.1">
    <property type="nucleotide sequence ID" value="NZ_CP061913.1"/>
</dbReference>
<sequence length="466" mass="47172">MEAQPRRRRWPIVAGGVAAFTAVAAAAAQLAFAATLFSDNFEDGDTGGWSKSGGTWAVVSDGSKVLSQSSSGSENAREFAGDAGWTNYTVSARVKPASIGSGGHAALLARASSSTTFYRLALLSGSVQLQAVNSGSVTVLGQVSRTVSTGTWYTLSLSVSGSTIAGSVDGTSVGSATNSSVAKGRIGVQTVYAAAAFDDVTVSDTAGPTPTTTGPGSTASPTKSPTPTPTPTPTGTGGGGSTPTGAWPTSTGSVTVSGTISVSGTLDGGLKRYCCIGDGGQSESQDPMFELADGATLKNVIIGSPAGDGVHCLGRCTIQNVWWEDVGEDAATFLGTSGGDSYVIGGGARSATDKVFQHNGNGTVHISDFYASGIGKLYRGCGNCTNHYERHVVVDNVLLVSTKYVVGINTNWGDTATLTRVVVQSSSGIHICAEYTGVAKGSEPKYLGDGQGDGHCNFSASDITYK</sequence>
<comment type="similarity">
    <text evidence="4">Belongs to the polysaccharide lyase 3 family.</text>
</comment>
<dbReference type="Proteomes" id="UP001589608">
    <property type="component" value="Unassembled WGS sequence"/>
</dbReference>
<evidence type="ECO:0000256" key="11">
    <source>
        <dbReference type="SAM" id="SignalP"/>
    </source>
</evidence>
<protein>
    <recommendedName>
        <fullName evidence="5">pectate lyase</fullName>
        <ecNumber evidence="5">4.2.2.2</ecNumber>
    </recommendedName>
</protein>
<dbReference type="InterPro" id="IPR013320">
    <property type="entry name" value="ConA-like_dom_sf"/>
</dbReference>
<accession>A0ABV5M877</accession>
<dbReference type="InterPro" id="IPR012334">
    <property type="entry name" value="Pectin_lyas_fold"/>
</dbReference>
<dbReference type="GO" id="GO:0030570">
    <property type="term" value="F:pectate lyase activity"/>
    <property type="evidence" value="ECO:0007669"/>
    <property type="project" value="UniProtKB-EC"/>
</dbReference>
<name>A0ABV5M877_9ACTN</name>
<keyword evidence="6" id="KW-0964">Secreted</keyword>
<evidence type="ECO:0000256" key="4">
    <source>
        <dbReference type="ARBA" id="ARBA00006463"/>
    </source>
</evidence>
<keyword evidence="7 11" id="KW-0732">Signal</keyword>
<evidence type="ECO:0000256" key="8">
    <source>
        <dbReference type="ARBA" id="ARBA00022837"/>
    </source>
</evidence>
<evidence type="ECO:0000256" key="7">
    <source>
        <dbReference type="ARBA" id="ARBA00022729"/>
    </source>
</evidence>
<evidence type="ECO:0000256" key="5">
    <source>
        <dbReference type="ARBA" id="ARBA00012272"/>
    </source>
</evidence>
<proteinExistence type="inferred from homology"/>
<dbReference type="EMBL" id="JBHMCA010000035">
    <property type="protein sequence ID" value="MFB9445034.1"/>
    <property type="molecule type" value="Genomic_DNA"/>
</dbReference>
<dbReference type="InterPro" id="IPR004898">
    <property type="entry name" value="Pectate_lyase_PlyH/PlyE-like"/>
</dbReference>
<comment type="subcellular location">
    <subcellularLocation>
        <location evidence="3">Secreted</location>
    </subcellularLocation>
</comment>
<dbReference type="PANTHER" id="PTHR33407:SF9">
    <property type="entry name" value="PECTATE LYASE F-RELATED"/>
    <property type="match status" value="1"/>
</dbReference>
<dbReference type="InterPro" id="IPR011050">
    <property type="entry name" value="Pectin_lyase_fold/virulence"/>
</dbReference>
<evidence type="ECO:0000256" key="2">
    <source>
        <dbReference type="ARBA" id="ARBA00001913"/>
    </source>
</evidence>
<keyword evidence="9 12" id="KW-0456">Lyase</keyword>
<dbReference type="Pfam" id="PF03211">
    <property type="entry name" value="Pectate_lyase"/>
    <property type="match status" value="1"/>
</dbReference>
<feature type="compositionally biased region" description="Low complexity" evidence="10">
    <location>
        <begin position="205"/>
        <end position="223"/>
    </location>
</feature>
<evidence type="ECO:0000256" key="3">
    <source>
        <dbReference type="ARBA" id="ARBA00004613"/>
    </source>
</evidence>
<dbReference type="Gene3D" id="2.60.120.560">
    <property type="entry name" value="Exo-inulinase, domain 1"/>
    <property type="match status" value="1"/>
</dbReference>
<keyword evidence="13" id="KW-1185">Reference proteome</keyword>
<feature type="compositionally biased region" description="Low complexity" evidence="10">
    <location>
        <begin position="243"/>
        <end position="254"/>
    </location>
</feature>
<comment type="caution">
    <text evidence="12">The sequence shown here is derived from an EMBL/GenBank/DDBJ whole genome shotgun (WGS) entry which is preliminary data.</text>
</comment>
<dbReference type="Pfam" id="PF13385">
    <property type="entry name" value="Laminin_G_3"/>
    <property type="match status" value="1"/>
</dbReference>
<evidence type="ECO:0000256" key="9">
    <source>
        <dbReference type="ARBA" id="ARBA00023239"/>
    </source>
</evidence>
<dbReference type="SUPFAM" id="SSF51126">
    <property type="entry name" value="Pectin lyase-like"/>
    <property type="match status" value="1"/>
</dbReference>
<reference evidence="12 13" key="1">
    <citation type="submission" date="2024-09" db="EMBL/GenBank/DDBJ databases">
        <authorList>
            <person name="Sun Q."/>
            <person name="Mori K."/>
        </authorList>
    </citation>
    <scope>NUCLEOTIDE SEQUENCE [LARGE SCALE GENOMIC DNA]</scope>
    <source>
        <strain evidence="12 13">JCM 3307</strain>
    </source>
</reference>
<evidence type="ECO:0000256" key="1">
    <source>
        <dbReference type="ARBA" id="ARBA00000695"/>
    </source>
</evidence>
<feature type="signal peptide" evidence="11">
    <location>
        <begin position="1"/>
        <end position="33"/>
    </location>
</feature>
<comment type="cofactor">
    <cofactor evidence="2">
        <name>Ca(2+)</name>
        <dbReference type="ChEBI" id="CHEBI:29108"/>
    </cofactor>
</comment>
<evidence type="ECO:0000256" key="6">
    <source>
        <dbReference type="ARBA" id="ARBA00022525"/>
    </source>
</evidence>
<dbReference type="SUPFAM" id="SSF49899">
    <property type="entry name" value="Concanavalin A-like lectins/glucanases"/>
    <property type="match status" value="1"/>
</dbReference>
<feature type="region of interest" description="Disordered" evidence="10">
    <location>
        <begin position="202"/>
        <end position="254"/>
    </location>
</feature>
<keyword evidence="8" id="KW-0106">Calcium</keyword>
<evidence type="ECO:0000256" key="10">
    <source>
        <dbReference type="SAM" id="MobiDB-lite"/>
    </source>
</evidence>
<dbReference type="Gene3D" id="2.160.20.10">
    <property type="entry name" value="Single-stranded right-handed beta-helix, Pectin lyase-like"/>
    <property type="match status" value="1"/>
</dbReference>
<dbReference type="EC" id="4.2.2.2" evidence="5"/>
<organism evidence="12 13">
    <name type="scientific">Dactylosporangium vinaceum</name>
    <dbReference type="NCBI Taxonomy" id="53362"/>
    <lineage>
        <taxon>Bacteria</taxon>
        <taxon>Bacillati</taxon>
        <taxon>Actinomycetota</taxon>
        <taxon>Actinomycetes</taxon>
        <taxon>Micromonosporales</taxon>
        <taxon>Micromonosporaceae</taxon>
        <taxon>Dactylosporangium</taxon>
    </lineage>
</organism>
<gene>
    <name evidence="12" type="ORF">ACFFTR_18320</name>
</gene>
<feature type="chain" id="PRO_5046358351" description="pectate lyase" evidence="11">
    <location>
        <begin position="34"/>
        <end position="466"/>
    </location>
</feature>
<evidence type="ECO:0000313" key="12">
    <source>
        <dbReference type="EMBL" id="MFB9445034.1"/>
    </source>
</evidence>